<gene>
    <name evidence="2" type="primary">Necator_chrV.g18760</name>
    <name evidence="2" type="ORF">RB195_013969</name>
</gene>
<keyword evidence="1" id="KW-0812">Transmembrane</keyword>
<evidence type="ECO:0000313" key="3">
    <source>
        <dbReference type="Proteomes" id="UP001303046"/>
    </source>
</evidence>
<reference evidence="2 3" key="1">
    <citation type="submission" date="2023-08" db="EMBL/GenBank/DDBJ databases">
        <title>A Necator americanus chromosomal reference genome.</title>
        <authorList>
            <person name="Ilik V."/>
            <person name="Petrzelkova K.J."/>
            <person name="Pardy F."/>
            <person name="Fuh T."/>
            <person name="Niatou-Singa F.S."/>
            <person name="Gouil Q."/>
            <person name="Baker L."/>
            <person name="Ritchie M.E."/>
            <person name="Jex A.R."/>
            <person name="Gazzola D."/>
            <person name="Li H."/>
            <person name="Toshio Fujiwara R."/>
            <person name="Zhan B."/>
            <person name="Aroian R.V."/>
            <person name="Pafco B."/>
            <person name="Schwarz E.M."/>
        </authorList>
    </citation>
    <scope>NUCLEOTIDE SEQUENCE [LARGE SCALE GENOMIC DNA]</scope>
    <source>
        <strain evidence="2 3">Aroian</strain>
        <tissue evidence="2">Whole animal</tissue>
    </source>
</reference>
<evidence type="ECO:0008006" key="4">
    <source>
        <dbReference type="Google" id="ProtNLM"/>
    </source>
</evidence>
<sequence length="374" mass="42567">MAVQHCFKYSQRTIDLGVFRSVQRDSTIYLLQAVQEFSTSSIKWTNQAEAFGIAIFCKCWPMTTASFTKFVRTMEGQYQVSLGHTLAKESSEDNVSRMLPLKDPIIILNREKKKTNHYNPNMKNKTLSLICNYVRCHPIGTHCSSTIRPLGHCCDVCGGVMSFSSNTFTAEDIADLIQEIIKEDNLLDLVQYSIDRIDDNDIIPRYQVTVLPVKKYDDIVFRVLIMELHNKLSGRKRTMMDYFSVEYEWSALDHSYAQTSKIAGLVTFCILVLAVAAVFWRNNMETDGFTLRGFLFANASSPFRVVWHQGKEDDEDVVQLVNSGEDITPEEEDAYIPSLEVLTPVPMVFQHQAVPLPNKNVSEGLSVIELEMIE</sequence>
<name>A0ABR1DYD9_NECAM</name>
<evidence type="ECO:0000256" key="1">
    <source>
        <dbReference type="SAM" id="Phobius"/>
    </source>
</evidence>
<evidence type="ECO:0000313" key="2">
    <source>
        <dbReference type="EMBL" id="KAK6755313.1"/>
    </source>
</evidence>
<comment type="caution">
    <text evidence="2">The sequence shown here is derived from an EMBL/GenBank/DDBJ whole genome shotgun (WGS) entry which is preliminary data.</text>
</comment>
<dbReference type="EMBL" id="JAVFWL010000005">
    <property type="protein sequence ID" value="KAK6755313.1"/>
    <property type="molecule type" value="Genomic_DNA"/>
</dbReference>
<dbReference type="InterPro" id="IPR026112">
    <property type="entry name" value="AMN"/>
</dbReference>
<keyword evidence="3" id="KW-1185">Reference proteome</keyword>
<keyword evidence="1" id="KW-1133">Transmembrane helix</keyword>
<proteinExistence type="predicted"/>
<dbReference type="Proteomes" id="UP001303046">
    <property type="component" value="Unassembled WGS sequence"/>
</dbReference>
<protein>
    <recommendedName>
        <fullName evidence="4">Protein amnionless</fullName>
    </recommendedName>
</protein>
<dbReference type="Pfam" id="PF14828">
    <property type="entry name" value="Amnionless"/>
    <property type="match status" value="1"/>
</dbReference>
<keyword evidence="1" id="KW-0472">Membrane</keyword>
<feature type="transmembrane region" description="Helical" evidence="1">
    <location>
        <begin position="262"/>
        <end position="280"/>
    </location>
</feature>
<organism evidence="2 3">
    <name type="scientific">Necator americanus</name>
    <name type="common">Human hookworm</name>
    <dbReference type="NCBI Taxonomy" id="51031"/>
    <lineage>
        <taxon>Eukaryota</taxon>
        <taxon>Metazoa</taxon>
        <taxon>Ecdysozoa</taxon>
        <taxon>Nematoda</taxon>
        <taxon>Chromadorea</taxon>
        <taxon>Rhabditida</taxon>
        <taxon>Rhabditina</taxon>
        <taxon>Rhabditomorpha</taxon>
        <taxon>Strongyloidea</taxon>
        <taxon>Ancylostomatidae</taxon>
        <taxon>Bunostominae</taxon>
        <taxon>Necator</taxon>
    </lineage>
</organism>
<accession>A0ABR1DYD9</accession>